<dbReference type="Pfam" id="PF00126">
    <property type="entry name" value="HTH_1"/>
    <property type="match status" value="1"/>
</dbReference>
<dbReference type="Gene3D" id="3.40.190.290">
    <property type="match status" value="1"/>
</dbReference>
<dbReference type="PRINTS" id="PR00039">
    <property type="entry name" value="HTHLYSR"/>
</dbReference>
<keyword evidence="2" id="KW-0805">Transcription regulation</keyword>
<dbReference type="InterPro" id="IPR000847">
    <property type="entry name" value="LysR_HTH_N"/>
</dbReference>
<dbReference type="SUPFAM" id="SSF53850">
    <property type="entry name" value="Periplasmic binding protein-like II"/>
    <property type="match status" value="1"/>
</dbReference>
<keyword evidence="4" id="KW-0804">Transcription</keyword>
<comment type="caution">
    <text evidence="6">The sequence shown here is derived from an EMBL/GenBank/DDBJ whole genome shotgun (WGS) entry which is preliminary data.</text>
</comment>
<evidence type="ECO:0000313" key="6">
    <source>
        <dbReference type="EMBL" id="MBP2373516.1"/>
    </source>
</evidence>
<protein>
    <submittedName>
        <fullName evidence="6">DNA-binding transcriptional LysR family regulator</fullName>
    </submittedName>
</protein>
<dbReference type="PROSITE" id="PS50931">
    <property type="entry name" value="HTH_LYSR"/>
    <property type="match status" value="1"/>
</dbReference>
<dbReference type="InterPro" id="IPR005119">
    <property type="entry name" value="LysR_subst-bd"/>
</dbReference>
<evidence type="ECO:0000256" key="3">
    <source>
        <dbReference type="ARBA" id="ARBA00023125"/>
    </source>
</evidence>
<dbReference type="PANTHER" id="PTHR30419">
    <property type="entry name" value="HTH-TYPE TRANSCRIPTIONAL REGULATOR YBHD"/>
    <property type="match status" value="1"/>
</dbReference>
<evidence type="ECO:0000256" key="4">
    <source>
        <dbReference type="ARBA" id="ARBA00023163"/>
    </source>
</evidence>
<evidence type="ECO:0000259" key="5">
    <source>
        <dbReference type="PROSITE" id="PS50931"/>
    </source>
</evidence>
<dbReference type="InterPro" id="IPR050950">
    <property type="entry name" value="HTH-type_LysR_regulators"/>
</dbReference>
<comment type="similarity">
    <text evidence="1">Belongs to the LysR transcriptional regulatory family.</text>
</comment>
<dbReference type="InterPro" id="IPR036388">
    <property type="entry name" value="WH-like_DNA-bd_sf"/>
</dbReference>
<proteinExistence type="inferred from homology"/>
<dbReference type="PANTHER" id="PTHR30419:SF8">
    <property type="entry name" value="NITROGEN ASSIMILATION TRANSCRIPTIONAL ACTIVATOR-RELATED"/>
    <property type="match status" value="1"/>
</dbReference>
<reference evidence="6 7" key="1">
    <citation type="submission" date="2021-03" db="EMBL/GenBank/DDBJ databases">
        <title>Sequencing the genomes of 1000 actinobacteria strains.</title>
        <authorList>
            <person name="Klenk H.-P."/>
        </authorList>
    </citation>
    <scope>NUCLEOTIDE SEQUENCE [LARGE SCALE GENOMIC DNA]</scope>
    <source>
        <strain evidence="6 7">DSM 15454</strain>
    </source>
</reference>
<dbReference type="InterPro" id="IPR036390">
    <property type="entry name" value="WH_DNA-bd_sf"/>
</dbReference>
<keyword evidence="7" id="KW-1185">Reference proteome</keyword>
<dbReference type="EMBL" id="JAGIOE010000001">
    <property type="protein sequence ID" value="MBP2373516.1"/>
    <property type="molecule type" value="Genomic_DNA"/>
</dbReference>
<dbReference type="Gene3D" id="1.10.10.10">
    <property type="entry name" value="Winged helix-like DNA-binding domain superfamily/Winged helix DNA-binding domain"/>
    <property type="match status" value="1"/>
</dbReference>
<gene>
    <name evidence="6" type="ORF">JOF46_001428</name>
</gene>
<dbReference type="Pfam" id="PF03466">
    <property type="entry name" value="LysR_substrate"/>
    <property type="match status" value="1"/>
</dbReference>
<dbReference type="Proteomes" id="UP000766570">
    <property type="component" value="Unassembled WGS sequence"/>
</dbReference>
<dbReference type="GO" id="GO:0003677">
    <property type="term" value="F:DNA binding"/>
    <property type="evidence" value="ECO:0007669"/>
    <property type="project" value="UniProtKB-KW"/>
</dbReference>
<organism evidence="6 7">
    <name type="scientific">Paeniglutamicibacter psychrophenolicus</name>
    <dbReference type="NCBI Taxonomy" id="257454"/>
    <lineage>
        <taxon>Bacteria</taxon>
        <taxon>Bacillati</taxon>
        <taxon>Actinomycetota</taxon>
        <taxon>Actinomycetes</taxon>
        <taxon>Micrococcales</taxon>
        <taxon>Micrococcaceae</taxon>
        <taxon>Paeniglutamicibacter</taxon>
    </lineage>
</organism>
<evidence type="ECO:0000256" key="1">
    <source>
        <dbReference type="ARBA" id="ARBA00009437"/>
    </source>
</evidence>
<name>A0ABS4WBE7_9MICC</name>
<dbReference type="SUPFAM" id="SSF46785">
    <property type="entry name" value="Winged helix' DNA-binding domain"/>
    <property type="match status" value="1"/>
</dbReference>
<accession>A0ABS4WBE7</accession>
<feature type="domain" description="HTH lysR-type" evidence="5">
    <location>
        <begin position="11"/>
        <end position="68"/>
    </location>
</feature>
<evidence type="ECO:0000256" key="2">
    <source>
        <dbReference type="ARBA" id="ARBA00023015"/>
    </source>
</evidence>
<dbReference type="RefSeq" id="WP_209906691.1">
    <property type="nucleotide sequence ID" value="NZ_BAAAMI010000005.1"/>
</dbReference>
<sequence length="315" mass="33966">MDLRALMGSHLKLRHLILVLAVAEYRSLARTATELFLTQPALSRALREAESAVGVALFERTRHGMVPTTAGVAYLEHALVIVGQAEVLRRRLEELTDPQGGSVSIGAFVTGANLLVPRAVARLANARPKTNVRISEAPPDTLIQELISGDLDLLVGRITRHASTSALTLVPLYREPYRIVAATGHPALLPGASNLADLAAFPWAMPVAGTPLYDTLVDEFRKTGTAMPDHQVECATPAPLRTLVVEAGYLTVMQESMAAADPDFRMHPLVIEGLAQDVGYMLSPDRPLTSAAQLLVDCLHEESKRIIRELSAASP</sequence>
<evidence type="ECO:0000313" key="7">
    <source>
        <dbReference type="Proteomes" id="UP000766570"/>
    </source>
</evidence>
<keyword evidence="3 6" id="KW-0238">DNA-binding</keyword>